<reference evidence="2" key="1">
    <citation type="submission" date="2021-02" db="EMBL/GenBank/DDBJ databases">
        <title>Taxonomy, biology and ecology of Rhodococcus bacteria occurring in California pistachio and other woody hosts as revealed by genome sequence analyses.</title>
        <authorList>
            <person name="Riely B."/>
            <person name="Gai Y."/>
        </authorList>
    </citation>
    <scope>NUCLEOTIDE SEQUENCE</scope>
    <source>
        <strain evidence="2">BP-295</strain>
    </source>
</reference>
<comment type="caution">
    <text evidence="2">The sequence shown here is derived from an EMBL/GenBank/DDBJ whole genome shotgun (WGS) entry which is preliminary data.</text>
</comment>
<evidence type="ECO:0000313" key="3">
    <source>
        <dbReference type="Proteomes" id="UP001195196"/>
    </source>
</evidence>
<accession>A0AAW4G9U4</accession>
<proteinExistence type="predicted"/>
<name>A0AAW4G9U4_GORRU</name>
<protein>
    <submittedName>
        <fullName evidence="2">Uncharacterized protein</fullName>
    </submittedName>
</protein>
<feature type="region of interest" description="Disordered" evidence="1">
    <location>
        <begin position="99"/>
        <end position="120"/>
    </location>
</feature>
<evidence type="ECO:0000313" key="2">
    <source>
        <dbReference type="EMBL" id="MBM7280342.1"/>
    </source>
</evidence>
<dbReference type="EMBL" id="JAFFGU010000019">
    <property type="protein sequence ID" value="MBM7280342.1"/>
    <property type="molecule type" value="Genomic_DNA"/>
</dbReference>
<evidence type="ECO:0000256" key="1">
    <source>
        <dbReference type="SAM" id="MobiDB-lite"/>
    </source>
</evidence>
<gene>
    <name evidence="2" type="ORF">JTZ10_21595</name>
</gene>
<dbReference type="Proteomes" id="UP001195196">
    <property type="component" value="Unassembled WGS sequence"/>
</dbReference>
<sequence length="120" mass="13819">MGLPWIRLDTTTFDHPKMLSLMDEGHYRAIVVHMSAMTYSGKHGLDGYIPRYVLRVLGGLPEDAERLQDASLWVPAPNGWDINGWKDYQFSSEEDAERRQRLSERGRKAAAARWNKESNK</sequence>
<organism evidence="2 3">
    <name type="scientific">Gordonia rubripertincta</name>
    <name type="common">Rhodococcus corallinus</name>
    <dbReference type="NCBI Taxonomy" id="36822"/>
    <lineage>
        <taxon>Bacteria</taxon>
        <taxon>Bacillati</taxon>
        <taxon>Actinomycetota</taxon>
        <taxon>Actinomycetes</taxon>
        <taxon>Mycobacteriales</taxon>
        <taxon>Gordoniaceae</taxon>
        <taxon>Gordonia</taxon>
    </lineage>
</organism>
<dbReference type="AlphaFoldDB" id="A0AAW4G9U4"/>